<feature type="transmembrane region" description="Helical" evidence="5">
    <location>
        <begin position="326"/>
        <end position="351"/>
    </location>
</feature>
<evidence type="ECO:0000313" key="7">
    <source>
        <dbReference type="Proteomes" id="UP001165395"/>
    </source>
</evidence>
<evidence type="ECO:0000313" key="6">
    <source>
        <dbReference type="EMBL" id="MCB6185187.1"/>
    </source>
</evidence>
<feature type="transmembrane region" description="Helical" evidence="5">
    <location>
        <begin position="242"/>
        <end position="259"/>
    </location>
</feature>
<keyword evidence="3 5" id="KW-1133">Transmembrane helix</keyword>
<name>A0ABS8DAJ6_9NEIS</name>
<evidence type="ECO:0000256" key="2">
    <source>
        <dbReference type="ARBA" id="ARBA00022692"/>
    </source>
</evidence>
<feature type="transmembrane region" description="Helical" evidence="5">
    <location>
        <begin position="40"/>
        <end position="61"/>
    </location>
</feature>
<feature type="transmembrane region" description="Helical" evidence="5">
    <location>
        <begin position="163"/>
        <end position="180"/>
    </location>
</feature>
<organism evidence="6 7">
    <name type="scientific">Leeia speluncae</name>
    <dbReference type="NCBI Taxonomy" id="2884804"/>
    <lineage>
        <taxon>Bacteria</taxon>
        <taxon>Pseudomonadati</taxon>
        <taxon>Pseudomonadota</taxon>
        <taxon>Betaproteobacteria</taxon>
        <taxon>Neisseriales</taxon>
        <taxon>Leeiaceae</taxon>
        <taxon>Leeia</taxon>
    </lineage>
</organism>
<evidence type="ECO:0000256" key="5">
    <source>
        <dbReference type="SAM" id="Phobius"/>
    </source>
</evidence>
<dbReference type="SUPFAM" id="SSF103473">
    <property type="entry name" value="MFS general substrate transporter"/>
    <property type="match status" value="1"/>
</dbReference>
<comment type="subcellular location">
    <subcellularLocation>
        <location evidence="1">Membrane</location>
        <topology evidence="1">Multi-pass membrane protein</topology>
    </subcellularLocation>
</comment>
<dbReference type="PANTHER" id="PTHR23514:SF13">
    <property type="entry name" value="INNER MEMBRANE PROTEIN YBJJ"/>
    <property type="match status" value="1"/>
</dbReference>
<evidence type="ECO:0000256" key="3">
    <source>
        <dbReference type="ARBA" id="ARBA00022989"/>
    </source>
</evidence>
<protein>
    <submittedName>
        <fullName evidence="6">MFS transporter</fullName>
    </submittedName>
</protein>
<evidence type="ECO:0000256" key="1">
    <source>
        <dbReference type="ARBA" id="ARBA00004141"/>
    </source>
</evidence>
<dbReference type="InterPro" id="IPR051788">
    <property type="entry name" value="MFS_Transporter"/>
</dbReference>
<feature type="transmembrane region" description="Helical" evidence="5">
    <location>
        <begin position="271"/>
        <end position="288"/>
    </location>
</feature>
<keyword evidence="7" id="KW-1185">Reference proteome</keyword>
<sequence>MKHLTYAKWFLFSLFAGNGLLFGYWAVHIPLIQKRFSVDAAQLGLLLLLIAGGSALTMLTSGKTLSWFGSKKLLLIGATGLFALLPVMMWTTHLAILIVAMGTFGIANGLMDVAMNEQAIRLEEAVIQKQGKPILSGLHGAFSLGGLTGASSGYLSLKEGSDGLLLAASLCIFGLIFLWVGERHLLAARQESHEEKGSWRISKKLVLVAGMAFLVLLSEGAIADWSAVYLEKAIGVTPSRAALGYAIFSLAMAVGRFGGDYVRARAAAHDILTFCGIIATVGMSMVLWKANEPITLIGFGLLGLGFSNIVPILFGASNDLPDTSPAMGLSIIVSCGYLGFLSGPVVIGFLIQHAGLTPALSLIAVCSAVVAICASIALANKDY</sequence>
<keyword evidence="2 5" id="KW-0812">Transmembrane</keyword>
<dbReference type="Gene3D" id="1.20.1250.20">
    <property type="entry name" value="MFS general substrate transporter like domains"/>
    <property type="match status" value="2"/>
</dbReference>
<gene>
    <name evidence="6" type="ORF">LIN78_16700</name>
</gene>
<proteinExistence type="predicted"/>
<dbReference type="InterPro" id="IPR036259">
    <property type="entry name" value="MFS_trans_sf"/>
</dbReference>
<feature type="transmembrane region" description="Helical" evidence="5">
    <location>
        <begin position="201"/>
        <end position="222"/>
    </location>
</feature>
<evidence type="ECO:0000256" key="4">
    <source>
        <dbReference type="ARBA" id="ARBA00023136"/>
    </source>
</evidence>
<feature type="transmembrane region" description="Helical" evidence="5">
    <location>
        <begin position="9"/>
        <end position="28"/>
    </location>
</feature>
<dbReference type="PANTHER" id="PTHR23514">
    <property type="entry name" value="BYPASS OF STOP CODON PROTEIN 6"/>
    <property type="match status" value="1"/>
</dbReference>
<feature type="transmembrane region" description="Helical" evidence="5">
    <location>
        <begin position="73"/>
        <end position="90"/>
    </location>
</feature>
<dbReference type="Proteomes" id="UP001165395">
    <property type="component" value="Unassembled WGS sequence"/>
</dbReference>
<dbReference type="EMBL" id="JAJBZT010000013">
    <property type="protein sequence ID" value="MCB6185187.1"/>
    <property type="molecule type" value="Genomic_DNA"/>
</dbReference>
<comment type="caution">
    <text evidence="6">The sequence shown here is derived from an EMBL/GenBank/DDBJ whole genome shotgun (WGS) entry which is preliminary data.</text>
</comment>
<keyword evidence="4 5" id="KW-0472">Membrane</keyword>
<feature type="transmembrane region" description="Helical" evidence="5">
    <location>
        <begin position="294"/>
        <end position="314"/>
    </location>
</feature>
<dbReference type="RefSeq" id="WP_227182018.1">
    <property type="nucleotide sequence ID" value="NZ_JAJBZT010000013.1"/>
</dbReference>
<accession>A0ABS8DAJ6</accession>
<reference evidence="6" key="1">
    <citation type="submission" date="2021-10" db="EMBL/GenBank/DDBJ databases">
        <title>The complete genome sequence of Leeia sp. TBRC 13508.</title>
        <authorList>
            <person name="Charoenyingcharoen P."/>
            <person name="Yukphan P."/>
        </authorList>
    </citation>
    <scope>NUCLEOTIDE SEQUENCE</scope>
    <source>
        <strain evidence="6">TBRC 13508</strain>
    </source>
</reference>
<dbReference type="CDD" id="cd17393">
    <property type="entry name" value="MFS_MosC_like"/>
    <property type="match status" value="1"/>
</dbReference>
<feature type="transmembrane region" description="Helical" evidence="5">
    <location>
        <begin position="357"/>
        <end position="379"/>
    </location>
</feature>